<sequence length="304" mass="34068">MAAKDKETIVKLEALLLFDDDNNDDHDAVAAAAAAIPQPENVGLLAVHLYVRYKPSASVLFRLATSIITQIQPGSHRRDLLYLHITPDRFLSLRWILYEQNAKEDKKKTHPPCLDAVRQEMGISGDVLRLQFTLDRPGDLVVPKDLDLNKHNSEASSSARPILSLSTASDFSLYIQPNTLPQAVFAVLDGAIQQWPRATQNQKNKLGQMVDRRSLYGGKGGKCIAPRIRIRIRYNPRLPPMACPSMTIMLLPRLMPTIKNRVVLGRRLGPPKKNPTLLLSPPTRLRVIMPPSCIMILIMVEARR</sequence>
<evidence type="ECO:0000313" key="1">
    <source>
        <dbReference type="EMBL" id="KAK8013439.1"/>
    </source>
</evidence>
<dbReference type="Proteomes" id="UP001396898">
    <property type="component" value="Unassembled WGS sequence"/>
</dbReference>
<accession>A0ABR1RJJ4</accession>
<name>A0ABR1RJJ4_9PEZI</name>
<reference evidence="1 2" key="1">
    <citation type="submission" date="2023-01" db="EMBL/GenBank/DDBJ databases">
        <title>Analysis of 21 Apiospora genomes using comparative genomics revels a genus with tremendous synthesis potential of carbohydrate active enzymes and secondary metabolites.</title>
        <authorList>
            <person name="Sorensen T."/>
        </authorList>
    </citation>
    <scope>NUCLEOTIDE SEQUENCE [LARGE SCALE GENOMIC DNA]</scope>
    <source>
        <strain evidence="1 2">CBS 20057</strain>
    </source>
</reference>
<dbReference type="EMBL" id="JAQQWI010000013">
    <property type="protein sequence ID" value="KAK8013439.1"/>
    <property type="molecule type" value="Genomic_DNA"/>
</dbReference>
<protein>
    <submittedName>
        <fullName evidence="1">Uncharacterized protein</fullName>
    </submittedName>
</protein>
<keyword evidence="2" id="KW-1185">Reference proteome</keyword>
<gene>
    <name evidence="1" type="ORF">PG991_009032</name>
</gene>
<proteinExistence type="predicted"/>
<organism evidence="1 2">
    <name type="scientific">Apiospora marii</name>
    <dbReference type="NCBI Taxonomy" id="335849"/>
    <lineage>
        <taxon>Eukaryota</taxon>
        <taxon>Fungi</taxon>
        <taxon>Dikarya</taxon>
        <taxon>Ascomycota</taxon>
        <taxon>Pezizomycotina</taxon>
        <taxon>Sordariomycetes</taxon>
        <taxon>Xylariomycetidae</taxon>
        <taxon>Amphisphaeriales</taxon>
        <taxon>Apiosporaceae</taxon>
        <taxon>Apiospora</taxon>
    </lineage>
</organism>
<comment type="caution">
    <text evidence="1">The sequence shown here is derived from an EMBL/GenBank/DDBJ whole genome shotgun (WGS) entry which is preliminary data.</text>
</comment>
<evidence type="ECO:0000313" key="2">
    <source>
        <dbReference type="Proteomes" id="UP001396898"/>
    </source>
</evidence>